<evidence type="ECO:0000259" key="2">
    <source>
        <dbReference type="PROSITE" id="PS50113"/>
    </source>
</evidence>
<dbReference type="SMART" id="SM00052">
    <property type="entry name" value="EAL"/>
    <property type="match status" value="1"/>
</dbReference>
<dbReference type="CDD" id="cd01948">
    <property type="entry name" value="EAL"/>
    <property type="match status" value="1"/>
</dbReference>
<dbReference type="SUPFAM" id="SSF55785">
    <property type="entry name" value="PYP-like sensor domain (PAS domain)"/>
    <property type="match status" value="5"/>
</dbReference>
<evidence type="ECO:0000259" key="1">
    <source>
        <dbReference type="PROSITE" id="PS50112"/>
    </source>
</evidence>
<dbReference type="SMART" id="SM00267">
    <property type="entry name" value="GGDEF"/>
    <property type="match status" value="1"/>
</dbReference>
<dbReference type="InterPro" id="IPR000014">
    <property type="entry name" value="PAS"/>
</dbReference>
<dbReference type="Gene3D" id="3.30.70.270">
    <property type="match status" value="1"/>
</dbReference>
<dbReference type="Pfam" id="PF08447">
    <property type="entry name" value="PAS_3"/>
    <property type="match status" value="4"/>
</dbReference>
<dbReference type="PROSITE" id="PS50112">
    <property type="entry name" value="PAS"/>
    <property type="match status" value="4"/>
</dbReference>
<dbReference type="Pfam" id="PF00563">
    <property type="entry name" value="EAL"/>
    <property type="match status" value="1"/>
</dbReference>
<dbReference type="InterPro" id="IPR035965">
    <property type="entry name" value="PAS-like_dom_sf"/>
</dbReference>
<feature type="domain" description="PAS" evidence="1">
    <location>
        <begin position="508"/>
        <end position="557"/>
    </location>
</feature>
<dbReference type="InterPro" id="IPR052155">
    <property type="entry name" value="Biofilm_reg_signaling"/>
</dbReference>
<feature type="domain" description="PAS" evidence="1">
    <location>
        <begin position="392"/>
        <end position="462"/>
    </location>
</feature>
<dbReference type="PANTHER" id="PTHR44757:SF2">
    <property type="entry name" value="BIOFILM ARCHITECTURE MAINTENANCE PROTEIN MBAA"/>
    <property type="match status" value="1"/>
</dbReference>
<feature type="domain" description="GGDEF" evidence="4">
    <location>
        <begin position="668"/>
        <end position="801"/>
    </location>
</feature>
<evidence type="ECO:0000259" key="3">
    <source>
        <dbReference type="PROSITE" id="PS50883"/>
    </source>
</evidence>
<dbReference type="InterPro" id="IPR001610">
    <property type="entry name" value="PAC"/>
</dbReference>
<feature type="domain" description="EAL" evidence="3">
    <location>
        <begin position="810"/>
        <end position="1064"/>
    </location>
</feature>
<sequence>MSDSTSSTHKATRESARWFEATFEQAAVGMAHFDLKGNWLHINEQVCAILGYSHDELIDKNRQEITHPDDFATEQACLKDIVAGNADSYTLEVRYLQKSGNTVWVNLSVSLVAATDKAPAFFVAVMQDIQSRKESERALVESEQRWRNLLENLPDIVYQYSTKRGVLYVAPKVESFFGIPPQELDSPPVLWPDVVHPDDRHLFDQALDDLWKGTPFTIEYRARDKDGNWHWLCNRTISRRVDADEIIIEDLSVDITESKAREAALSANEENYRELTGSIPGAIFIYELHPDGTDSIRDMSEGCLDIWEISAEKAVANVSRLWEMIVPGDAEGLFNSIQKSAEALSFWSHEWRIQTPSGKLKWLSGTAKPIQKPNGDVIWHSVVIDVTQERLTKIALDSFFEQNMNLNIIVKSDGTILRVNSQWESTLGYSRGELEGHNFIEFVHPDDREQTARESRKIVRSGHSSATFENRYRHKNGHYRLLDWSSVISQHDGFIYGIARDITEQRAAEKKLLQASTYFKSTDEGIILTDMDTHIVDVNDAFCRITGYDRDEVIGRTPGFLRSGRHQKQFYDAMWQSINETGGWRGEIWNRRKSGEIFPELMTISTVKTDDSRASGYVGAFSDITALKAHQDRLDYLAHHDALTDMPNRLLFNSRLEQAIKRALRMGKSLAVMFIDIDRFKHINESLGHAAGDQVLIQLGQRLQAQLRADDTVARMSGDEFVILLEDIGKPESAAQVARNLMDCFDKPFYINDMDITVTASMGLSLCPQDSKDPAILLANADAAMYKAKEEGRNTFLFYSSELTSQAFEYVLLKSALKKALDKEELFLVYQPQILLEDESLIGMETLLRWKHSELGMVSPARFIPIAEQSGLIRQIGQWVLEKACAQGQLWLEQGLLVGRIAVNVSGPQFHADSFVEEVRLALHSSGLPAAHLELEVTESFFVQQTDTIIAKLETLRKMGIKFSVDDFGTGYSSLSYLKKLPIDKLKIDQSFLHGIPEDRDNVAITESIIALGQALNLSVIAEGVETHEQASFLKQYAKLEAQGYLFSKPLEVADIEQFMRQASDR</sequence>
<dbReference type="InterPro" id="IPR035919">
    <property type="entry name" value="EAL_sf"/>
</dbReference>
<dbReference type="NCBIfam" id="TIGR00229">
    <property type="entry name" value="sensory_box"/>
    <property type="match status" value="4"/>
</dbReference>
<feature type="domain" description="PAS" evidence="1">
    <location>
        <begin position="15"/>
        <end position="85"/>
    </location>
</feature>
<feature type="domain" description="PAC" evidence="2">
    <location>
        <begin position="584"/>
        <end position="636"/>
    </location>
</feature>
<dbReference type="SUPFAM" id="SSF141868">
    <property type="entry name" value="EAL domain-like"/>
    <property type="match status" value="1"/>
</dbReference>
<dbReference type="SMART" id="SM00086">
    <property type="entry name" value="PAC"/>
    <property type="match status" value="5"/>
</dbReference>
<dbReference type="Proteomes" id="UP000810171">
    <property type="component" value="Unassembled WGS sequence"/>
</dbReference>
<dbReference type="SMART" id="SM00091">
    <property type="entry name" value="PAS"/>
    <property type="match status" value="5"/>
</dbReference>
<dbReference type="InterPro" id="IPR043128">
    <property type="entry name" value="Rev_trsase/Diguanyl_cyclase"/>
</dbReference>
<dbReference type="InterPro" id="IPR000160">
    <property type="entry name" value="GGDEF_dom"/>
</dbReference>
<comment type="caution">
    <text evidence="5">The sequence shown here is derived from an EMBL/GenBank/DDBJ whole genome shotgun (WGS) entry which is preliminary data.</text>
</comment>
<dbReference type="InterPro" id="IPR013655">
    <property type="entry name" value="PAS_fold_3"/>
</dbReference>
<evidence type="ECO:0000313" key="6">
    <source>
        <dbReference type="Proteomes" id="UP000810171"/>
    </source>
</evidence>
<dbReference type="InterPro" id="IPR001633">
    <property type="entry name" value="EAL_dom"/>
</dbReference>
<keyword evidence="6" id="KW-1185">Reference proteome</keyword>
<dbReference type="CDD" id="cd01949">
    <property type="entry name" value="GGDEF"/>
    <property type="match status" value="1"/>
</dbReference>
<dbReference type="PROSITE" id="PS50883">
    <property type="entry name" value="EAL"/>
    <property type="match status" value="1"/>
</dbReference>
<dbReference type="RefSeq" id="WP_209286922.1">
    <property type="nucleotide sequence ID" value="NZ_JACVEW010000007.1"/>
</dbReference>
<protein>
    <submittedName>
        <fullName evidence="5">PAS domain S-box protein</fullName>
    </submittedName>
</protein>
<accession>A0ABS3Z9F5</accession>
<dbReference type="PROSITE" id="PS50113">
    <property type="entry name" value="PAC"/>
    <property type="match status" value="2"/>
</dbReference>
<evidence type="ECO:0000313" key="5">
    <source>
        <dbReference type="EMBL" id="MBP0048302.1"/>
    </source>
</evidence>
<dbReference type="PROSITE" id="PS50887">
    <property type="entry name" value="GGDEF"/>
    <property type="match status" value="1"/>
</dbReference>
<reference evidence="5 6" key="1">
    <citation type="submission" date="2020-09" db="EMBL/GenBank/DDBJ databases">
        <authorList>
            <person name="Tanuku N.R.S."/>
        </authorList>
    </citation>
    <scope>NUCLEOTIDE SEQUENCE [LARGE SCALE GENOMIC DNA]</scope>
    <source>
        <strain evidence="5 6">AK62</strain>
    </source>
</reference>
<proteinExistence type="predicted"/>
<dbReference type="CDD" id="cd00130">
    <property type="entry name" value="PAS"/>
    <property type="match status" value="5"/>
</dbReference>
<dbReference type="Gene3D" id="3.30.450.20">
    <property type="entry name" value="PAS domain"/>
    <property type="match status" value="5"/>
</dbReference>
<feature type="domain" description="PAC" evidence="2">
    <location>
        <begin position="89"/>
        <end position="141"/>
    </location>
</feature>
<dbReference type="SUPFAM" id="SSF55073">
    <property type="entry name" value="Nucleotide cyclase"/>
    <property type="match status" value="1"/>
</dbReference>
<name>A0ABS3Z9F5_9GAMM</name>
<feature type="domain" description="PAS" evidence="1">
    <location>
        <begin position="142"/>
        <end position="214"/>
    </location>
</feature>
<dbReference type="InterPro" id="IPR029787">
    <property type="entry name" value="Nucleotide_cyclase"/>
</dbReference>
<dbReference type="EMBL" id="JACVEW010000007">
    <property type="protein sequence ID" value="MBP0048302.1"/>
    <property type="molecule type" value="Genomic_DNA"/>
</dbReference>
<dbReference type="Gene3D" id="3.20.20.450">
    <property type="entry name" value="EAL domain"/>
    <property type="match status" value="1"/>
</dbReference>
<dbReference type="NCBIfam" id="TIGR00254">
    <property type="entry name" value="GGDEF"/>
    <property type="match status" value="1"/>
</dbReference>
<dbReference type="Pfam" id="PF00990">
    <property type="entry name" value="GGDEF"/>
    <property type="match status" value="1"/>
</dbReference>
<dbReference type="Pfam" id="PF13426">
    <property type="entry name" value="PAS_9"/>
    <property type="match status" value="1"/>
</dbReference>
<organism evidence="5 6">
    <name type="scientific">Marinobacterium alkalitolerans</name>
    <dbReference type="NCBI Taxonomy" id="1542925"/>
    <lineage>
        <taxon>Bacteria</taxon>
        <taxon>Pseudomonadati</taxon>
        <taxon>Pseudomonadota</taxon>
        <taxon>Gammaproteobacteria</taxon>
        <taxon>Oceanospirillales</taxon>
        <taxon>Oceanospirillaceae</taxon>
        <taxon>Marinobacterium</taxon>
    </lineage>
</organism>
<gene>
    <name evidence="5" type="ORF">H9C73_06105</name>
</gene>
<evidence type="ECO:0000259" key="4">
    <source>
        <dbReference type="PROSITE" id="PS50887"/>
    </source>
</evidence>
<dbReference type="PANTHER" id="PTHR44757">
    <property type="entry name" value="DIGUANYLATE CYCLASE DGCP"/>
    <property type="match status" value="1"/>
</dbReference>
<dbReference type="InterPro" id="IPR000700">
    <property type="entry name" value="PAS-assoc_C"/>
</dbReference>